<dbReference type="Proteomes" id="UP001357485">
    <property type="component" value="Unassembled WGS sequence"/>
</dbReference>
<comment type="caution">
    <text evidence="2">The sequence shown here is derived from an EMBL/GenBank/DDBJ whole genome shotgun (WGS) entry which is preliminary data.</text>
</comment>
<sequence length="82" mass="8958">MATLGKKRPAEEEIQNTRIPTAPAAMRKQLPQHQPQAPNGVDQQFVQQMNAMAQGMAPNQSFVNGNMLPFQSMNGMGFMNGA</sequence>
<gene>
    <name evidence="2" type="primary">MPE1_4</name>
    <name evidence="2" type="ORF">LTR16_012602</name>
</gene>
<name>A0ABR0LIR0_9PEZI</name>
<feature type="compositionally biased region" description="Polar residues" evidence="1">
    <location>
        <begin position="31"/>
        <end position="40"/>
    </location>
</feature>
<evidence type="ECO:0000313" key="3">
    <source>
        <dbReference type="Proteomes" id="UP001357485"/>
    </source>
</evidence>
<organism evidence="2 3">
    <name type="scientific">Cryomyces antarcticus</name>
    <dbReference type="NCBI Taxonomy" id="329879"/>
    <lineage>
        <taxon>Eukaryota</taxon>
        <taxon>Fungi</taxon>
        <taxon>Dikarya</taxon>
        <taxon>Ascomycota</taxon>
        <taxon>Pezizomycotina</taxon>
        <taxon>Dothideomycetes</taxon>
        <taxon>Dothideomycetes incertae sedis</taxon>
        <taxon>Cryomyces</taxon>
    </lineage>
</organism>
<feature type="region of interest" description="Disordered" evidence="1">
    <location>
        <begin position="1"/>
        <end position="40"/>
    </location>
</feature>
<evidence type="ECO:0000256" key="1">
    <source>
        <dbReference type="SAM" id="MobiDB-lite"/>
    </source>
</evidence>
<keyword evidence="3" id="KW-1185">Reference proteome</keyword>
<accession>A0ABR0LIR0</accession>
<reference evidence="2 3" key="1">
    <citation type="submission" date="2023-08" db="EMBL/GenBank/DDBJ databases">
        <title>Black Yeasts Isolated from many extreme environments.</title>
        <authorList>
            <person name="Coleine C."/>
            <person name="Stajich J.E."/>
            <person name="Selbmann L."/>
        </authorList>
    </citation>
    <scope>NUCLEOTIDE SEQUENCE [LARGE SCALE GENOMIC DNA]</scope>
    <source>
        <strain evidence="2 3">CCFEE 536</strain>
    </source>
</reference>
<evidence type="ECO:0000313" key="2">
    <source>
        <dbReference type="EMBL" id="KAK5154079.1"/>
    </source>
</evidence>
<proteinExistence type="predicted"/>
<dbReference type="EMBL" id="JAVRRA010021175">
    <property type="protein sequence ID" value="KAK5154079.1"/>
    <property type="molecule type" value="Genomic_DNA"/>
</dbReference>
<protein>
    <submittedName>
        <fullName evidence="2">Protein mpe1</fullName>
    </submittedName>
</protein>
<feature type="non-terminal residue" evidence="2">
    <location>
        <position position="82"/>
    </location>
</feature>